<gene>
    <name evidence="2" type="ORF">DXB99_01960</name>
</gene>
<sequence length="260" mass="28884">MYTNRKPGVEIISGKLLDIIADNHIVKLEYEQYKSSGKGNGSVETKSALMEVPDVDLSQFQVGENITLVKVANDNKSYMLKDGQSLSLKTGSYVSKKDGETKDTGITVIRGRLVFAGYKDEKGNFSMAGTPKKEHYDLLINTPGQTHIINIYNGTTSYNSNAIQNAQNKYDNIDFKDNFVTGTFITGLANGEYTKPDEKGNDVLYTKYFGITNPKTDDLTITPKVKQQSKETPTQENTKSEDGFTNIPDELDAELDDIFQ</sequence>
<feature type="compositionally biased region" description="Acidic residues" evidence="1">
    <location>
        <begin position="249"/>
        <end position="260"/>
    </location>
</feature>
<dbReference type="AlphaFoldDB" id="A0A3E4YL55"/>
<organism evidence="2 3">
    <name type="scientific">Agathobacter rectalis</name>
    <dbReference type="NCBI Taxonomy" id="39491"/>
    <lineage>
        <taxon>Bacteria</taxon>
        <taxon>Bacillati</taxon>
        <taxon>Bacillota</taxon>
        <taxon>Clostridia</taxon>
        <taxon>Lachnospirales</taxon>
        <taxon>Lachnospiraceae</taxon>
        <taxon>Agathobacter</taxon>
    </lineage>
</organism>
<accession>A0A3E4YL55</accession>
<protein>
    <submittedName>
        <fullName evidence="2">Uncharacterized protein</fullName>
    </submittedName>
</protein>
<reference evidence="2 3" key="1">
    <citation type="submission" date="2018-08" db="EMBL/GenBank/DDBJ databases">
        <title>A genome reference for cultivated species of the human gut microbiota.</title>
        <authorList>
            <person name="Zou Y."/>
            <person name="Xue W."/>
            <person name="Luo G."/>
        </authorList>
    </citation>
    <scope>NUCLEOTIDE SEQUENCE [LARGE SCALE GENOMIC DNA]</scope>
    <source>
        <strain evidence="2 3">OM07-13</strain>
    </source>
</reference>
<dbReference type="EMBL" id="QSTP01000001">
    <property type="protein sequence ID" value="RGM75323.1"/>
    <property type="molecule type" value="Genomic_DNA"/>
</dbReference>
<dbReference type="RefSeq" id="WP_117718081.1">
    <property type="nucleotide sequence ID" value="NZ_QSTP01000001.1"/>
</dbReference>
<comment type="caution">
    <text evidence="2">The sequence shown here is derived from an EMBL/GenBank/DDBJ whole genome shotgun (WGS) entry which is preliminary data.</text>
</comment>
<name>A0A3E4YL55_9FIRM</name>
<evidence type="ECO:0000313" key="2">
    <source>
        <dbReference type="EMBL" id="RGM75323.1"/>
    </source>
</evidence>
<evidence type="ECO:0000313" key="3">
    <source>
        <dbReference type="Proteomes" id="UP000260758"/>
    </source>
</evidence>
<evidence type="ECO:0000256" key="1">
    <source>
        <dbReference type="SAM" id="MobiDB-lite"/>
    </source>
</evidence>
<feature type="region of interest" description="Disordered" evidence="1">
    <location>
        <begin position="219"/>
        <end position="260"/>
    </location>
</feature>
<proteinExistence type="predicted"/>
<dbReference type="Proteomes" id="UP000260758">
    <property type="component" value="Unassembled WGS sequence"/>
</dbReference>